<name>A0AAW2ZD84_9EUKA</name>
<evidence type="ECO:0000256" key="1">
    <source>
        <dbReference type="ARBA" id="ARBA00022737"/>
    </source>
</evidence>
<sequence length="487" mass="55974">MLRTSQARILSHSIVGSFLLKHTYTSIFTNTIRTPETNLKEKESLKNFVKSSIEEASESGLLFQEAIRRLVYSGDYDTPLYTVENAFKKGLTPSSRLLSMLINACVDNRRVDLAEKVHELITTSTLKPDTELWSAIIKIDNPLSILKRIRELGCEPNPTIYREIIRSCATDLPSKHFQKLVNLIKNDDTKLDFETYNLIINCYASKGLTEEAFDLLEELHEVMNIPSSTCYNELYEQFLAVGDKVKAKKILHMMVEDHSKLNDKTYNTMVKMHVIERNIQKAFISIEEMKKAGYEIDISTVKEILKACHTLEENDVISILDYIHQTQVTFDSEGWTLFIDANLQIKRIDEAKLLFKEMEESGHEPDFINYVNIILVSYTIGDEKTATLFYEKLLKRKLIESADDWNMILSVTIKSANIKIIMGVLNDFRESEHKPDRSSYRMLLETSLHLNDKSMARGVLSSMSKDEITDDGIWTLVEKSKVLSRLI</sequence>
<dbReference type="EMBL" id="JAOPGA020001379">
    <property type="protein sequence ID" value="KAL0487877.1"/>
    <property type="molecule type" value="Genomic_DNA"/>
</dbReference>
<comment type="caution">
    <text evidence="3">The sequence shown here is derived from an EMBL/GenBank/DDBJ whole genome shotgun (WGS) entry which is preliminary data.</text>
</comment>
<keyword evidence="4" id="KW-1185">Reference proteome</keyword>
<dbReference type="InterPro" id="IPR011990">
    <property type="entry name" value="TPR-like_helical_dom_sf"/>
</dbReference>
<dbReference type="NCBIfam" id="TIGR00756">
    <property type="entry name" value="PPR"/>
    <property type="match status" value="2"/>
</dbReference>
<feature type="repeat" description="PPR" evidence="2">
    <location>
        <begin position="331"/>
        <end position="365"/>
    </location>
</feature>
<feature type="repeat" description="PPR" evidence="2">
    <location>
        <begin position="192"/>
        <end position="226"/>
    </location>
</feature>
<proteinExistence type="predicted"/>
<feature type="repeat" description="PPR" evidence="2">
    <location>
        <begin position="262"/>
        <end position="296"/>
    </location>
</feature>
<dbReference type="Proteomes" id="UP001431209">
    <property type="component" value="Unassembled WGS sequence"/>
</dbReference>
<dbReference type="Pfam" id="PF01535">
    <property type="entry name" value="PPR"/>
    <property type="match status" value="3"/>
</dbReference>
<dbReference type="InterPro" id="IPR002885">
    <property type="entry name" value="PPR_rpt"/>
</dbReference>
<keyword evidence="1" id="KW-0677">Repeat</keyword>
<dbReference type="Gene3D" id="1.25.40.10">
    <property type="entry name" value="Tetratricopeptide repeat domain"/>
    <property type="match status" value="3"/>
</dbReference>
<evidence type="ECO:0000256" key="2">
    <source>
        <dbReference type="PROSITE-ProRule" id="PRU00708"/>
    </source>
</evidence>
<dbReference type="AlphaFoldDB" id="A0AAW2ZD84"/>
<dbReference type="PANTHER" id="PTHR47936:SF1">
    <property type="entry name" value="PENTATRICOPEPTIDE REPEAT-CONTAINING PROTEIN GUN1, CHLOROPLASTIC"/>
    <property type="match status" value="1"/>
</dbReference>
<organism evidence="3 4">
    <name type="scientific">Acrasis kona</name>
    <dbReference type="NCBI Taxonomy" id="1008807"/>
    <lineage>
        <taxon>Eukaryota</taxon>
        <taxon>Discoba</taxon>
        <taxon>Heterolobosea</taxon>
        <taxon>Tetramitia</taxon>
        <taxon>Eutetramitia</taxon>
        <taxon>Acrasidae</taxon>
        <taxon>Acrasis</taxon>
    </lineage>
</organism>
<dbReference type="PANTHER" id="PTHR47936">
    <property type="entry name" value="PPR_LONG DOMAIN-CONTAINING PROTEIN"/>
    <property type="match status" value="1"/>
</dbReference>
<evidence type="ECO:0000313" key="4">
    <source>
        <dbReference type="Proteomes" id="UP001431209"/>
    </source>
</evidence>
<reference evidence="3 4" key="1">
    <citation type="submission" date="2024-03" db="EMBL/GenBank/DDBJ databases">
        <title>The Acrasis kona genome and developmental transcriptomes reveal deep origins of eukaryotic multicellular pathways.</title>
        <authorList>
            <person name="Sheikh S."/>
            <person name="Fu C.-J."/>
            <person name="Brown M.W."/>
            <person name="Baldauf S.L."/>
        </authorList>
    </citation>
    <scope>NUCLEOTIDE SEQUENCE [LARGE SCALE GENOMIC DNA]</scope>
    <source>
        <strain evidence="3 4">ATCC MYA-3509</strain>
    </source>
</reference>
<accession>A0AAW2ZD84</accession>
<protein>
    <submittedName>
        <fullName evidence="3">Pentatricopeptide repeat-containing protein</fullName>
    </submittedName>
</protein>
<dbReference type="PROSITE" id="PS51375">
    <property type="entry name" value="PPR"/>
    <property type="match status" value="3"/>
</dbReference>
<gene>
    <name evidence="3" type="ORF">AKO1_000086</name>
</gene>
<evidence type="ECO:0000313" key="3">
    <source>
        <dbReference type="EMBL" id="KAL0487877.1"/>
    </source>
</evidence>